<sequence>MVVNDIIDNNVHFKLPGLGRTQAYIYMKRTQGKDFKKAFKNGKWNDVDFIMSNFSGY</sequence>
<dbReference type="EMBL" id="BK032511">
    <property type="protein sequence ID" value="DAF44519.1"/>
    <property type="molecule type" value="Genomic_DNA"/>
</dbReference>
<organism evidence="1">
    <name type="scientific">Podoviridae sp. ct8Lf7</name>
    <dbReference type="NCBI Taxonomy" id="2827723"/>
    <lineage>
        <taxon>Viruses</taxon>
        <taxon>Duplodnaviria</taxon>
        <taxon>Heunggongvirae</taxon>
        <taxon>Uroviricota</taxon>
        <taxon>Caudoviricetes</taxon>
    </lineage>
</organism>
<proteinExistence type="predicted"/>
<protein>
    <submittedName>
        <fullName evidence="1">Uncharacterized protein</fullName>
    </submittedName>
</protein>
<name>A0A8S5S1C5_9CAUD</name>
<reference evidence="1" key="1">
    <citation type="journal article" date="2021" name="Proc. Natl. Acad. Sci. U.S.A.">
        <title>A Catalog of Tens of Thousands of Viruses from Human Metagenomes Reveals Hidden Associations with Chronic Diseases.</title>
        <authorList>
            <person name="Tisza M.J."/>
            <person name="Buck C.B."/>
        </authorList>
    </citation>
    <scope>NUCLEOTIDE SEQUENCE</scope>
    <source>
        <strain evidence="1">Ct8Lf7</strain>
    </source>
</reference>
<evidence type="ECO:0000313" key="1">
    <source>
        <dbReference type="EMBL" id="DAF44519.1"/>
    </source>
</evidence>
<accession>A0A8S5S1C5</accession>